<dbReference type="AlphaFoldDB" id="Q0UGH8"/>
<protein>
    <recommendedName>
        <fullName evidence="3">Peptidase A1 domain-containing protein</fullName>
    </recommendedName>
</protein>
<dbReference type="RefSeq" id="XP_001799439.1">
    <property type="nucleotide sequence ID" value="XM_001799387.1"/>
</dbReference>
<reference evidence="2" key="1">
    <citation type="journal article" date="2007" name="Plant Cell">
        <title>Dothideomycete-plant interactions illuminated by genome sequencing and EST analysis of the wheat pathogen Stagonospora nodorum.</title>
        <authorList>
            <person name="Hane J.K."/>
            <person name="Lowe R.G."/>
            <person name="Solomon P.S."/>
            <person name="Tan K.C."/>
            <person name="Schoch C.L."/>
            <person name="Spatafora J.W."/>
            <person name="Crous P.W."/>
            <person name="Kodira C."/>
            <person name="Birren B.W."/>
            <person name="Galagan J.E."/>
            <person name="Torriani S.F."/>
            <person name="McDonald B.A."/>
            <person name="Oliver R.P."/>
        </authorList>
    </citation>
    <scope>NUCLEOTIDE SEQUENCE [LARGE SCALE GENOMIC DNA]</scope>
    <source>
        <strain evidence="2">SN15 / ATCC MYA-4574 / FGSC 10173</strain>
    </source>
</reference>
<sequence>MESELHKAGLLPLLQSAQPSNSTALSSVSKSSTLFRRIAVVLLALSFYVIFKSVHVMPSTDTNLSQGSNTTFIPFIHKFSPKHVPQVMCTIEGVEIWMPVDTGSTGLLIGAPILPNIDPKIGEPAHHFFTSSKILYVGRLVKLPVHFHGEAGSATSNIPVLVVDKSWRCPWYSPGKDSFDCPPGPNGEKATQRDTSQITYMGVGFGRNCPRDGMPIAAPRVNPFLNIDTIDGVPIAPHAMQPGYIVTTKGVHLGLTPDNIQGFLFEDLQPGLTHDQDPRDWAMARMCFSVNGEGRSCGAVLVDTGIAQMYIRPDDGMTIPNVTIRNPNKHGYAKMVKRVKRGTQIAVAFPSFTDQAMSYSFTVGEGSSIEPNYVVPARATSAAYVNTGRNLLNGYSIAFDAIGGRFGLRPLIYHVLCPHLSTAFFFLCTHVSVSGIVPGKLGEWNSVCALIEM</sequence>
<proteinExistence type="predicted"/>
<dbReference type="VEuPathDB" id="FungiDB:JI435_091360"/>
<evidence type="ECO:0008006" key="3">
    <source>
        <dbReference type="Google" id="ProtNLM"/>
    </source>
</evidence>
<dbReference type="eggNOG" id="ENOG502SGW8">
    <property type="taxonomic scope" value="Eukaryota"/>
</dbReference>
<dbReference type="HOGENOM" id="CLU_048775_0_0_1"/>
<accession>Q0UGH8</accession>
<dbReference type="Proteomes" id="UP000001055">
    <property type="component" value="Unassembled WGS sequence"/>
</dbReference>
<gene>
    <name evidence="1" type="ORF">SNOG_09136</name>
</gene>
<dbReference type="GeneID" id="5976340"/>
<evidence type="ECO:0000313" key="2">
    <source>
        <dbReference type="Proteomes" id="UP000001055"/>
    </source>
</evidence>
<organism evidence="1 2">
    <name type="scientific">Phaeosphaeria nodorum (strain SN15 / ATCC MYA-4574 / FGSC 10173)</name>
    <name type="common">Glume blotch fungus</name>
    <name type="synonym">Parastagonospora nodorum</name>
    <dbReference type="NCBI Taxonomy" id="321614"/>
    <lineage>
        <taxon>Eukaryota</taxon>
        <taxon>Fungi</taxon>
        <taxon>Dikarya</taxon>
        <taxon>Ascomycota</taxon>
        <taxon>Pezizomycotina</taxon>
        <taxon>Dothideomycetes</taxon>
        <taxon>Pleosporomycetidae</taxon>
        <taxon>Pleosporales</taxon>
        <taxon>Pleosporineae</taxon>
        <taxon>Phaeosphaeriaceae</taxon>
        <taxon>Parastagonospora</taxon>
    </lineage>
</organism>
<dbReference type="InParanoid" id="Q0UGH8"/>
<dbReference type="EMBL" id="CH445338">
    <property type="protein sequence ID" value="EAT83328.2"/>
    <property type="molecule type" value="Genomic_DNA"/>
</dbReference>
<dbReference type="KEGG" id="pno:SNOG_09136"/>
<name>Q0UGH8_PHANO</name>
<evidence type="ECO:0000313" key="1">
    <source>
        <dbReference type="EMBL" id="EAT83328.2"/>
    </source>
</evidence>